<sequence length="536" mass="59854">MTIGLACGVRQLFPILLSLVFCGVWLLLHPSLPGCEGGAVARPPPDDWLSPEQAKALQTENTQLSLELEKDAVPSGSTVCDGSGNCQLRSSNCVEQLDSTTEMLPLESHNTCGAPSSLVATSGRVYCGDVSLELGRARDFAHCQLACAMNSSCEFYSYWSSGRRTRLCRITSSCDHKVNVKELNEHVQIYQRVVPVSSKRSLLQLLGMYDSGTNLMLATIVSNFPLCCQQAYRPDIMDLQIEAQDHGRCLHWATPEKHVNPLQMLDALKGQKMKHWDPKLVDFQQKHQIAIVALVRDPLAQLQSWKKAPYGLERCAKRKRCAFHSTATDCIPTTAWITEPCTWWDPARHHNAGITGGSFPSLPAIWNGYTLGYWRLRAESGYKQVLLVKFEELVMAPAAVVSRISEAMDMRVHSEDVAVAERAAKAHGKAKDRNAAIKSLESRDFVKSYTAKELKATCIRLNFSLASSVGYRLTECEDFKGEAKLEEPYSDTQAVAEAKQDITLPEEKKAQLLRFQSRRAKRFPSKVLKPRRRPTR</sequence>
<dbReference type="PROSITE" id="PS50948">
    <property type="entry name" value="PAN"/>
    <property type="match status" value="1"/>
</dbReference>
<keyword evidence="1" id="KW-1133">Transmembrane helix</keyword>
<keyword evidence="4" id="KW-1185">Reference proteome</keyword>
<dbReference type="InterPro" id="IPR027417">
    <property type="entry name" value="P-loop_NTPase"/>
</dbReference>
<name>A0ABP0JER9_9DINO</name>
<organism evidence="3 4">
    <name type="scientific">Durusdinium trenchii</name>
    <dbReference type="NCBI Taxonomy" id="1381693"/>
    <lineage>
        <taxon>Eukaryota</taxon>
        <taxon>Sar</taxon>
        <taxon>Alveolata</taxon>
        <taxon>Dinophyceae</taxon>
        <taxon>Suessiales</taxon>
        <taxon>Symbiodiniaceae</taxon>
        <taxon>Durusdinium</taxon>
    </lineage>
</organism>
<comment type="caution">
    <text evidence="3">The sequence shown here is derived from an EMBL/GenBank/DDBJ whole genome shotgun (WGS) entry which is preliminary data.</text>
</comment>
<dbReference type="Gene3D" id="3.40.50.300">
    <property type="entry name" value="P-loop containing nucleotide triphosphate hydrolases"/>
    <property type="match status" value="1"/>
</dbReference>
<keyword evidence="1" id="KW-0812">Transmembrane</keyword>
<evidence type="ECO:0000313" key="4">
    <source>
        <dbReference type="Proteomes" id="UP001642484"/>
    </source>
</evidence>
<dbReference type="SUPFAM" id="SSF52540">
    <property type="entry name" value="P-loop containing nucleoside triphosphate hydrolases"/>
    <property type="match status" value="1"/>
</dbReference>
<proteinExistence type="predicted"/>
<dbReference type="EMBL" id="CAXAMN010005224">
    <property type="protein sequence ID" value="CAK9012895.1"/>
    <property type="molecule type" value="Genomic_DNA"/>
</dbReference>
<dbReference type="Proteomes" id="UP001642484">
    <property type="component" value="Unassembled WGS sequence"/>
</dbReference>
<feature type="transmembrane region" description="Helical" evidence="1">
    <location>
        <begin position="12"/>
        <end position="28"/>
    </location>
</feature>
<keyword evidence="1" id="KW-0472">Membrane</keyword>
<protein>
    <recommendedName>
        <fullName evidence="2">Apple domain-containing protein</fullName>
    </recommendedName>
</protein>
<gene>
    <name evidence="3" type="ORF">CCMP2556_LOCUS11032</name>
</gene>
<evidence type="ECO:0000256" key="1">
    <source>
        <dbReference type="SAM" id="Phobius"/>
    </source>
</evidence>
<accession>A0ABP0JER9</accession>
<feature type="domain" description="Apple" evidence="2">
    <location>
        <begin position="112"/>
        <end position="194"/>
    </location>
</feature>
<dbReference type="InterPro" id="IPR003609">
    <property type="entry name" value="Pan_app"/>
</dbReference>
<reference evidence="3 4" key="1">
    <citation type="submission" date="2024-02" db="EMBL/GenBank/DDBJ databases">
        <authorList>
            <person name="Chen Y."/>
            <person name="Shah S."/>
            <person name="Dougan E. K."/>
            <person name="Thang M."/>
            <person name="Chan C."/>
        </authorList>
    </citation>
    <scope>NUCLEOTIDE SEQUENCE [LARGE SCALE GENOMIC DNA]</scope>
</reference>
<evidence type="ECO:0000259" key="2">
    <source>
        <dbReference type="PROSITE" id="PS50948"/>
    </source>
</evidence>
<evidence type="ECO:0000313" key="3">
    <source>
        <dbReference type="EMBL" id="CAK9012895.1"/>
    </source>
</evidence>